<reference evidence="3" key="1">
    <citation type="submission" date="2019-08" db="EMBL/GenBank/DDBJ databases">
        <authorList>
            <person name="Kucharzyk K."/>
            <person name="Murdoch R.W."/>
            <person name="Higgins S."/>
            <person name="Loffler F."/>
        </authorList>
    </citation>
    <scope>NUCLEOTIDE SEQUENCE</scope>
</reference>
<feature type="domain" description="Calcineurin-like phosphoesterase" evidence="2">
    <location>
        <begin position="45"/>
        <end position="243"/>
    </location>
</feature>
<accession>A0A644YHD4</accession>
<keyword evidence="3" id="KW-0378">Hydrolase</keyword>
<dbReference type="AlphaFoldDB" id="A0A644YHD4"/>
<proteinExistence type="predicted"/>
<dbReference type="InterPro" id="IPR029052">
    <property type="entry name" value="Metallo-depent_PP-like"/>
</dbReference>
<dbReference type="PANTHER" id="PTHR43143:SF1">
    <property type="entry name" value="SERINE_THREONINE-PROTEIN PHOSPHATASE CPPED1"/>
    <property type="match status" value="1"/>
</dbReference>
<sequence>MKKFKLIIITIIMALIIGVIAFIYINKPKPIAKITQVSTSNADLTFAVLGDVHENIDHFQEAINDLYIINPSMDALVLNGDSVDQGLDKQYDSMKNVLKKNNDLLPKTIIKNIGNHEFFDYNIETNSAEQVESFINRYLEFSGEEKVYHDTWIKNYHFISLGSEDGNSETINSVTAFISNEQLEWFKEKLAEDYQKGKPIFVFLHQPLDYGNGSWIGIKQSEEIKEILSQYPEVIMFASHTHRNLEEDSIVLDKPFTIVNTGAVHYTIIRDANSEGGRRIESDYIKGIYIEVNGNNVTIKGRNIKEKQWIFTKEINKQ</sequence>
<keyword evidence="1" id="KW-0812">Transmembrane</keyword>
<evidence type="ECO:0000259" key="2">
    <source>
        <dbReference type="Pfam" id="PF00149"/>
    </source>
</evidence>
<dbReference type="Pfam" id="PF00149">
    <property type="entry name" value="Metallophos"/>
    <property type="match status" value="1"/>
</dbReference>
<dbReference type="Gene3D" id="3.60.21.10">
    <property type="match status" value="1"/>
</dbReference>
<comment type="caution">
    <text evidence="3">The sequence shown here is derived from an EMBL/GenBank/DDBJ whole genome shotgun (WGS) entry which is preliminary data.</text>
</comment>
<dbReference type="EMBL" id="VSSQ01005144">
    <property type="protein sequence ID" value="MPM28032.1"/>
    <property type="molecule type" value="Genomic_DNA"/>
</dbReference>
<dbReference type="InterPro" id="IPR004843">
    <property type="entry name" value="Calcineurin-like_PHP"/>
</dbReference>
<dbReference type="InterPro" id="IPR051918">
    <property type="entry name" value="STPP_CPPED1"/>
</dbReference>
<keyword evidence="1" id="KW-0472">Membrane</keyword>
<evidence type="ECO:0000256" key="1">
    <source>
        <dbReference type="SAM" id="Phobius"/>
    </source>
</evidence>
<name>A0A644YHD4_9ZZZZ</name>
<gene>
    <name evidence="3" type="primary">cpdA_51</name>
    <name evidence="3" type="ORF">SDC9_74549</name>
</gene>
<protein>
    <submittedName>
        <fullName evidence="3">3',5'-cyclic adenosine monophosphate phosphodiesterase CpdA</fullName>
        <ecNumber evidence="3">3.1.4.53</ecNumber>
    </submittedName>
</protein>
<organism evidence="3">
    <name type="scientific">bioreactor metagenome</name>
    <dbReference type="NCBI Taxonomy" id="1076179"/>
    <lineage>
        <taxon>unclassified sequences</taxon>
        <taxon>metagenomes</taxon>
        <taxon>ecological metagenomes</taxon>
    </lineage>
</organism>
<dbReference type="SUPFAM" id="SSF56300">
    <property type="entry name" value="Metallo-dependent phosphatases"/>
    <property type="match status" value="1"/>
</dbReference>
<dbReference type="GO" id="GO:0004115">
    <property type="term" value="F:3',5'-cyclic-AMP phosphodiesterase activity"/>
    <property type="evidence" value="ECO:0007669"/>
    <property type="project" value="UniProtKB-EC"/>
</dbReference>
<dbReference type="EC" id="3.1.4.53" evidence="3"/>
<keyword evidence="1" id="KW-1133">Transmembrane helix</keyword>
<evidence type="ECO:0000313" key="3">
    <source>
        <dbReference type="EMBL" id="MPM28032.1"/>
    </source>
</evidence>
<dbReference type="PANTHER" id="PTHR43143">
    <property type="entry name" value="METALLOPHOSPHOESTERASE, CALCINEURIN SUPERFAMILY"/>
    <property type="match status" value="1"/>
</dbReference>
<feature type="transmembrane region" description="Helical" evidence="1">
    <location>
        <begin position="6"/>
        <end position="25"/>
    </location>
</feature>